<keyword evidence="4 8" id="KW-1133">Transmembrane helix</keyword>
<reference evidence="10 11" key="1">
    <citation type="submission" date="2018-10" db="EMBL/GenBank/DDBJ databases">
        <title>A high-quality apple genome assembly.</title>
        <authorList>
            <person name="Hu J."/>
        </authorList>
    </citation>
    <scope>NUCLEOTIDE SEQUENCE [LARGE SCALE GENOMIC DNA]</scope>
    <source>
        <strain evidence="11">cv. HFTH1</strain>
        <tissue evidence="10">Young leaf</tissue>
    </source>
</reference>
<gene>
    <name evidence="10" type="ORF">DVH24_010757</name>
</gene>
<feature type="transmembrane region" description="Helical" evidence="8">
    <location>
        <begin position="490"/>
        <end position="511"/>
    </location>
</feature>
<dbReference type="EMBL" id="RDQH01000331">
    <property type="protein sequence ID" value="RXH98432.1"/>
    <property type="molecule type" value="Genomic_DNA"/>
</dbReference>
<accession>A0A498JY69</accession>
<evidence type="ECO:0000256" key="4">
    <source>
        <dbReference type="ARBA" id="ARBA00022989"/>
    </source>
</evidence>
<feature type="domain" description="PGG" evidence="9">
    <location>
        <begin position="451"/>
        <end position="548"/>
    </location>
</feature>
<evidence type="ECO:0000313" key="11">
    <source>
        <dbReference type="Proteomes" id="UP000290289"/>
    </source>
</evidence>
<feature type="transmembrane region" description="Helical" evidence="8">
    <location>
        <begin position="531"/>
        <end position="549"/>
    </location>
</feature>
<dbReference type="AlphaFoldDB" id="A0A498JY69"/>
<evidence type="ECO:0000259" key="9">
    <source>
        <dbReference type="Pfam" id="PF13962"/>
    </source>
</evidence>
<dbReference type="STRING" id="3750.A0A498JY69"/>
<dbReference type="Gramene" id="mRNA:MD05G0178200">
    <property type="protein sequence ID" value="mRNA:MD05G0178200"/>
    <property type="gene ID" value="MD05G0178200"/>
</dbReference>
<feature type="repeat" description="ANK" evidence="7">
    <location>
        <begin position="66"/>
        <end position="89"/>
    </location>
</feature>
<organism evidence="10 11">
    <name type="scientific">Malus domestica</name>
    <name type="common">Apple</name>
    <name type="synonym">Pyrus malus</name>
    <dbReference type="NCBI Taxonomy" id="3750"/>
    <lineage>
        <taxon>Eukaryota</taxon>
        <taxon>Viridiplantae</taxon>
        <taxon>Streptophyta</taxon>
        <taxon>Embryophyta</taxon>
        <taxon>Tracheophyta</taxon>
        <taxon>Spermatophyta</taxon>
        <taxon>Magnoliopsida</taxon>
        <taxon>eudicotyledons</taxon>
        <taxon>Gunneridae</taxon>
        <taxon>Pentapetalae</taxon>
        <taxon>rosids</taxon>
        <taxon>fabids</taxon>
        <taxon>Rosales</taxon>
        <taxon>Rosaceae</taxon>
        <taxon>Amygdaloideae</taxon>
        <taxon>Maleae</taxon>
        <taxon>Malus</taxon>
    </lineage>
</organism>
<dbReference type="GO" id="GO:0005886">
    <property type="term" value="C:plasma membrane"/>
    <property type="evidence" value="ECO:0007669"/>
    <property type="project" value="TreeGrafter"/>
</dbReference>
<evidence type="ECO:0000256" key="8">
    <source>
        <dbReference type="SAM" id="Phobius"/>
    </source>
</evidence>
<proteinExistence type="predicted"/>
<evidence type="ECO:0000256" key="1">
    <source>
        <dbReference type="ARBA" id="ARBA00004141"/>
    </source>
</evidence>
<feature type="transmembrane region" description="Helical" evidence="8">
    <location>
        <begin position="457"/>
        <end position="478"/>
    </location>
</feature>
<dbReference type="Pfam" id="PF12796">
    <property type="entry name" value="Ank_2"/>
    <property type="match status" value="3"/>
</dbReference>
<evidence type="ECO:0000256" key="2">
    <source>
        <dbReference type="ARBA" id="ARBA00022692"/>
    </source>
</evidence>
<keyword evidence="11" id="KW-1185">Reference proteome</keyword>
<sequence>MNPSLYEAAATGDVGFLEGLLTADLSQKTPKENNILHIAAEFKQINFFKKVKKNPESPRFWATNKNGETPLHVAARVGCGEVVTFLIEHTKAEPMEVVDLDPEKAPTDGEAYKKLLRMPNLEMDTALHVAVRYNHAGVAKILLSADPELCCSFYSTRESPLFLAVRAGSTSIADYILKKTPDHESLSFQGTNGVTALHAAATRIPFAKKGIVQSMVTKNPGMVEVRDEIGWTPLHYASLRGNLKAAQLLIQNCKTFKFACYIKDELGMSALHVAAYAGHTQIIEELIGRCPDICDCVNHKGQTALHAAVLGEKINVVKYVLKTPRLARLINEADNDGNTPWHLAAIHENSEIVAILRRDRRLNRTAINKEFLQVSDILLAENTGRKEIVKSRNVLNCLARDVVVTVPYYQQKIKQEFKKFGSQGESSTSETLVNTTNTRENLQAYLAQTFKRNDSKLLVATVIATVTFTAVLNPPGGFKDDGTPVLTKEGAYKVFMFFNTLCFALSVSAIFNESSPISVLSTHLPTPTSLISYSIAGMLVAFCAALIAVEPKRPGQSMVNYFFFGNDGSVIASLPSRIGAVIVGVVVCIPIFNSLSQILNGETRIHDLKKHII</sequence>
<keyword evidence="6 8" id="KW-0472">Membrane</keyword>
<evidence type="ECO:0000256" key="6">
    <source>
        <dbReference type="ARBA" id="ARBA00023136"/>
    </source>
</evidence>
<name>A0A498JY69_MALDO</name>
<dbReference type="PANTHER" id="PTHR24186">
    <property type="entry name" value="PROTEIN PHOSPHATASE 1 REGULATORY SUBUNIT"/>
    <property type="match status" value="1"/>
</dbReference>
<dbReference type="SMR" id="A0A498JY69"/>
<feature type="transmembrane region" description="Helical" evidence="8">
    <location>
        <begin position="570"/>
        <end position="592"/>
    </location>
</feature>
<dbReference type="InterPro" id="IPR002110">
    <property type="entry name" value="Ankyrin_rpt"/>
</dbReference>
<evidence type="ECO:0000256" key="3">
    <source>
        <dbReference type="ARBA" id="ARBA00022737"/>
    </source>
</evidence>
<dbReference type="SUPFAM" id="SSF48403">
    <property type="entry name" value="Ankyrin repeat"/>
    <property type="match status" value="1"/>
</dbReference>
<comment type="caution">
    <text evidence="10">The sequence shown here is derived from an EMBL/GenBank/DDBJ whole genome shotgun (WGS) entry which is preliminary data.</text>
</comment>
<evidence type="ECO:0000313" key="10">
    <source>
        <dbReference type="EMBL" id="RXH98432.1"/>
    </source>
</evidence>
<dbReference type="OrthoDB" id="1602144at2759"/>
<dbReference type="PROSITE" id="PS50297">
    <property type="entry name" value="ANK_REP_REGION"/>
    <property type="match status" value="3"/>
</dbReference>
<keyword evidence="5 7" id="KW-0040">ANK repeat</keyword>
<dbReference type="Proteomes" id="UP000290289">
    <property type="component" value="Chromosome 5"/>
</dbReference>
<dbReference type="PANTHER" id="PTHR24186:SF50">
    <property type="entry name" value="ANKYRIN REPEAT-CONTAINING PROTEIN ITN1-LIKE ISOFORM X1"/>
    <property type="match status" value="1"/>
</dbReference>
<dbReference type="InterPro" id="IPR036770">
    <property type="entry name" value="Ankyrin_rpt-contain_sf"/>
</dbReference>
<evidence type="ECO:0000256" key="7">
    <source>
        <dbReference type="PROSITE-ProRule" id="PRU00023"/>
    </source>
</evidence>
<dbReference type="PROSITE" id="PS50088">
    <property type="entry name" value="ANK_REPEAT"/>
    <property type="match status" value="3"/>
</dbReference>
<feature type="repeat" description="ANK" evidence="7">
    <location>
        <begin position="229"/>
        <end position="252"/>
    </location>
</feature>
<dbReference type="InterPro" id="IPR026961">
    <property type="entry name" value="PGG_dom"/>
</dbReference>
<comment type="subcellular location">
    <subcellularLocation>
        <location evidence="1">Membrane</location>
        <topology evidence="1">Multi-pass membrane protein</topology>
    </subcellularLocation>
</comment>
<dbReference type="Pfam" id="PF13962">
    <property type="entry name" value="PGG"/>
    <property type="match status" value="1"/>
</dbReference>
<dbReference type="Pfam" id="PF00023">
    <property type="entry name" value="Ank"/>
    <property type="match status" value="1"/>
</dbReference>
<keyword evidence="3" id="KW-0677">Repeat</keyword>
<protein>
    <recommendedName>
        <fullName evidence="9">PGG domain-containing protein</fullName>
    </recommendedName>
</protein>
<dbReference type="Gene3D" id="1.25.40.20">
    <property type="entry name" value="Ankyrin repeat-containing domain"/>
    <property type="match status" value="2"/>
</dbReference>
<feature type="repeat" description="ANK" evidence="7">
    <location>
        <begin position="266"/>
        <end position="287"/>
    </location>
</feature>
<keyword evidence="2 8" id="KW-0812">Transmembrane</keyword>
<evidence type="ECO:0000256" key="5">
    <source>
        <dbReference type="ARBA" id="ARBA00023043"/>
    </source>
</evidence>
<dbReference type="SMART" id="SM00248">
    <property type="entry name" value="ANK"/>
    <property type="match status" value="9"/>
</dbReference>